<evidence type="ECO:0000313" key="2">
    <source>
        <dbReference type="EMBL" id="RWX73437.1"/>
    </source>
</evidence>
<feature type="transmembrane region" description="Helical" evidence="1">
    <location>
        <begin position="117"/>
        <end position="137"/>
    </location>
</feature>
<dbReference type="EMBL" id="RXGA01000003">
    <property type="protein sequence ID" value="RWX73437.1"/>
    <property type="molecule type" value="Genomic_DNA"/>
</dbReference>
<reference evidence="2 3" key="1">
    <citation type="submission" date="2018-12" db="EMBL/GenBank/DDBJ databases">
        <title>The complete genome of the methanogenic archaea of the candidate phylum Verstraetearchaeota, obtained from the metagenome of underground thermal water.</title>
        <authorList>
            <person name="Kadnikov V.V."/>
            <person name="Mardanov A.V."/>
            <person name="Beletsky A.V."/>
            <person name="Karnachuk O.V."/>
            <person name="Ravin N.V."/>
        </authorList>
    </citation>
    <scope>NUCLEOTIDE SEQUENCE [LARGE SCALE GENOMIC DNA]</scope>
    <source>
        <strain evidence="2">Ch88</strain>
    </source>
</reference>
<proteinExistence type="predicted"/>
<evidence type="ECO:0008006" key="4">
    <source>
        <dbReference type="Google" id="ProtNLM"/>
    </source>
</evidence>
<organism evidence="2 3">
    <name type="scientific">Methanosuratincola subterraneus</name>
    <dbReference type="NCBI Taxonomy" id="2593994"/>
    <lineage>
        <taxon>Archaea</taxon>
        <taxon>Thermoproteota</taxon>
        <taxon>Methanosuratincolia</taxon>
        <taxon>Candidatus Methanomethylicales</taxon>
        <taxon>Candidatus Methanomethylicaceae</taxon>
        <taxon>Candidatus Methanosuratincola (ex Vanwonterghem et al. 2016)</taxon>
    </lineage>
</organism>
<evidence type="ECO:0000256" key="1">
    <source>
        <dbReference type="SAM" id="Phobius"/>
    </source>
</evidence>
<name>A0A444L777_METS7</name>
<protein>
    <recommendedName>
        <fullName evidence="4">DUF2937 family protein</fullName>
    </recommendedName>
</protein>
<keyword evidence="1" id="KW-0812">Transmembrane</keyword>
<evidence type="ECO:0000313" key="3">
    <source>
        <dbReference type="Proteomes" id="UP000288215"/>
    </source>
</evidence>
<keyword evidence="1" id="KW-0472">Membrane</keyword>
<dbReference type="Proteomes" id="UP000288215">
    <property type="component" value="Unassembled WGS sequence"/>
</dbReference>
<comment type="caution">
    <text evidence="2">The sequence shown here is derived from an EMBL/GenBank/DDBJ whole genome shotgun (WGS) entry which is preliminary data.</text>
</comment>
<gene>
    <name evidence="2" type="ORF">Metus_1411</name>
</gene>
<dbReference type="AlphaFoldDB" id="A0A444L777"/>
<accession>A0A444L777</accession>
<sequence>MTVDRLSFLAGISIASLLALSPLMLGTAAVLVRCSPSGEEQEALRADLVEVFLALQSAESRGADISAPLQSLNHALALIQDGKPESLDQARLIISEVNATVPRLLAEGDQSRLISSVGLYSFLASLAAVGALSYLYLPRLIWRSWVKAKRRWEVAAS</sequence>
<keyword evidence="1" id="KW-1133">Transmembrane helix</keyword>